<evidence type="ECO:0000313" key="4">
    <source>
        <dbReference type="Proteomes" id="UP000462055"/>
    </source>
</evidence>
<proteinExistence type="predicted"/>
<protein>
    <submittedName>
        <fullName evidence="3">Sulfotransferase</fullName>
    </submittedName>
</protein>
<evidence type="ECO:0000313" key="3">
    <source>
        <dbReference type="EMBL" id="MWA00418.1"/>
    </source>
</evidence>
<dbReference type="GO" id="GO:0008476">
    <property type="term" value="F:protein-tyrosine sulfotransferase activity"/>
    <property type="evidence" value="ECO:0007669"/>
    <property type="project" value="InterPro"/>
</dbReference>
<feature type="region of interest" description="Disordered" evidence="2">
    <location>
        <begin position="26"/>
        <end position="56"/>
    </location>
</feature>
<evidence type="ECO:0000256" key="1">
    <source>
        <dbReference type="ARBA" id="ARBA00022679"/>
    </source>
</evidence>
<keyword evidence="1" id="KW-0808">Transferase</keyword>
<dbReference type="InterPro" id="IPR027417">
    <property type="entry name" value="P-loop_NTPase"/>
</dbReference>
<dbReference type="Gene3D" id="3.40.50.300">
    <property type="entry name" value="P-loop containing nucleotide triphosphate hydrolases"/>
    <property type="match status" value="1"/>
</dbReference>
<sequence length="301" mass="33649">MSTNPNKKNQVKAGLKRRGNLLAAALRPPVRAQSAARPPAGPGAGNAGDNGGEIAPSKVPRLVESPVFLLCPQRSGSTLLRVLLNSHSQIRAPHELHLRHLRVKLGRDFTLDVMAELGLDVRELEYMLWDNVLRFELERSGKSQIVDKTPSNALVWRRLAAAWPRARYIFLLRHPAAIVQSVLARRANSVREEVVPEVLRYAEGIEAARHELPGLTVRYEELTAEPDRVTREVCSFLDVEWERAMLDYGRHDHGPFRPYFGDWSENLRSGTVRPARPLPGAGDVPHELRDVAGAWGYLGRA</sequence>
<dbReference type="PANTHER" id="PTHR12788">
    <property type="entry name" value="PROTEIN-TYROSINE SULFOTRANSFERASE 2"/>
    <property type="match status" value="1"/>
</dbReference>
<dbReference type="InterPro" id="IPR026634">
    <property type="entry name" value="TPST-like"/>
</dbReference>
<dbReference type="SUPFAM" id="SSF52540">
    <property type="entry name" value="P-loop containing nucleoside triphosphate hydrolases"/>
    <property type="match status" value="1"/>
</dbReference>
<reference evidence="3" key="1">
    <citation type="submission" date="2019-12" db="EMBL/GenBank/DDBJ databases">
        <title>Actinomadura physcomitrii sp. nov., a novel actinomycete isolated from moss [Physcomitrium sphaericum (Ludw) Fuernr].</title>
        <authorList>
            <person name="Zhuang X."/>
        </authorList>
    </citation>
    <scope>NUCLEOTIDE SEQUENCE [LARGE SCALE GENOMIC DNA]</scope>
    <source>
        <strain evidence="3">LD22</strain>
    </source>
</reference>
<dbReference type="Proteomes" id="UP000462055">
    <property type="component" value="Unassembled WGS sequence"/>
</dbReference>
<gene>
    <name evidence="3" type="ORF">F8568_008520</name>
</gene>
<dbReference type="RefSeq" id="WP_151592939.1">
    <property type="nucleotide sequence ID" value="NZ_WBMS02000005.1"/>
</dbReference>
<feature type="compositionally biased region" description="Gly residues" evidence="2">
    <location>
        <begin position="42"/>
        <end position="51"/>
    </location>
</feature>
<comment type="caution">
    <text evidence="3">The sequence shown here is derived from an EMBL/GenBank/DDBJ whole genome shotgun (WGS) entry which is preliminary data.</text>
</comment>
<evidence type="ECO:0000256" key="2">
    <source>
        <dbReference type="SAM" id="MobiDB-lite"/>
    </source>
</evidence>
<dbReference type="Pfam" id="PF13469">
    <property type="entry name" value="Sulfotransfer_3"/>
    <property type="match status" value="1"/>
</dbReference>
<organism evidence="3 4">
    <name type="scientific">Actinomadura physcomitrii</name>
    <dbReference type="NCBI Taxonomy" id="2650748"/>
    <lineage>
        <taxon>Bacteria</taxon>
        <taxon>Bacillati</taxon>
        <taxon>Actinomycetota</taxon>
        <taxon>Actinomycetes</taxon>
        <taxon>Streptosporangiales</taxon>
        <taxon>Thermomonosporaceae</taxon>
        <taxon>Actinomadura</taxon>
    </lineage>
</organism>
<name>A0A6I4M331_9ACTN</name>
<accession>A0A6I4M331</accession>
<dbReference type="EMBL" id="WBMS02000005">
    <property type="protein sequence ID" value="MWA00418.1"/>
    <property type="molecule type" value="Genomic_DNA"/>
</dbReference>
<keyword evidence="4" id="KW-1185">Reference proteome</keyword>
<dbReference type="PANTHER" id="PTHR12788:SF10">
    <property type="entry name" value="PROTEIN-TYROSINE SULFOTRANSFERASE"/>
    <property type="match status" value="1"/>
</dbReference>
<dbReference type="AlphaFoldDB" id="A0A6I4M331"/>